<evidence type="ECO:0000313" key="1">
    <source>
        <dbReference type="EMBL" id="ARK07733.1"/>
    </source>
</evidence>
<sequence>MAITVKKCEVCGNEFIGTAKAKCCSGKCRLRKHRQKKNPIHNSKTDNGIS</sequence>
<protein>
    <submittedName>
        <fullName evidence="1">Uncharacterized protein</fullName>
    </submittedName>
</protein>
<dbReference type="EMBL" id="KY860935">
    <property type="protein sequence ID" value="ARK07733.1"/>
    <property type="molecule type" value="Genomic_DNA"/>
</dbReference>
<name>A0A1W6DXS0_9CAUD</name>
<accession>A0A1W6DXS0</accession>
<organism evidence="1 2">
    <name type="scientific">Salmonella phage LPST10</name>
    <dbReference type="NCBI Taxonomy" id="1973454"/>
    <lineage>
        <taxon>Viruses</taxon>
        <taxon>Duplodnaviria</taxon>
        <taxon>Heunggongvirae</taxon>
        <taxon>Uroviricota</taxon>
        <taxon>Caudoviricetes</taxon>
        <taxon>Skatevirus</taxon>
        <taxon>Skatevirus LPST10</taxon>
    </lineage>
</organism>
<gene>
    <name evidence="1" type="ORF">LPST10_00001</name>
</gene>
<proteinExistence type="predicted"/>
<keyword evidence="2" id="KW-1185">Reference proteome</keyword>
<reference evidence="1 2" key="1">
    <citation type="submission" date="2017-04" db="EMBL/GenBank/DDBJ databases">
        <title>Complete Genome Sequence of Salmonella enterica serovar Typhimurium Bacteriophage LPST10, Isolated in China.</title>
        <authorList>
            <person name="Dong X."/>
            <person name="Huang C."/>
            <person name="Morsy M.K."/>
            <person name="Li Z."/>
            <person name="Zhou Y."/>
            <person name="Willias S.P."/>
            <person name="Abdelnabby H."/>
            <person name="Liu J."/>
            <person name="Wang X."/>
            <person name="Li J."/>
        </authorList>
    </citation>
    <scope>NUCLEOTIDE SEQUENCE [LARGE SCALE GENOMIC DNA]</scope>
</reference>
<evidence type="ECO:0000313" key="2">
    <source>
        <dbReference type="Proteomes" id="UP000223281"/>
    </source>
</evidence>
<dbReference type="Proteomes" id="UP000223281">
    <property type="component" value="Segment"/>
</dbReference>